<evidence type="ECO:0000256" key="3">
    <source>
        <dbReference type="ARBA" id="ARBA00023315"/>
    </source>
</evidence>
<gene>
    <name evidence="4" type="ORF">LAB08_R17250</name>
</gene>
<dbReference type="PIRSF" id="PIRSF000441">
    <property type="entry name" value="CysE"/>
    <property type="match status" value="1"/>
</dbReference>
<dbReference type="PANTHER" id="PTHR42811">
    <property type="entry name" value="SERINE ACETYLTRANSFERASE"/>
    <property type="match status" value="1"/>
</dbReference>
<keyword evidence="2" id="KW-0808">Transferase</keyword>
<dbReference type="InterPro" id="IPR011004">
    <property type="entry name" value="Trimer_LpxA-like_sf"/>
</dbReference>
<dbReference type="SUPFAM" id="SSF51161">
    <property type="entry name" value="Trimeric LpxA-like enzymes"/>
    <property type="match status" value="1"/>
</dbReference>
<dbReference type="InterPro" id="IPR045304">
    <property type="entry name" value="LbH_SAT"/>
</dbReference>
<protein>
    <recommendedName>
        <fullName evidence="6">Serine acetyltransferase</fullName>
    </recommendedName>
</protein>
<sequence>MLALIKSDIRAVYGVVNIKSLLKSLLNPSLHASMLVRFAASKNRLIHILARNLLIAKHSIDIGYGVKIEGGLYLPHPVSIVIGSGCVVGKNLTIYQGCTIGNKRGYPTLQDGVTIFPNSVVVGGITIGANAVIGANSFVDKSLPSETKYRG</sequence>
<proteinExistence type="inferred from homology"/>
<reference evidence="4 5" key="1">
    <citation type="submission" date="2016-04" db="EMBL/GenBank/DDBJ databases">
        <title>Complete genome sequence of Pseudomonas sp. LAB-08 isolated from TCE contaminated aquifer soil.</title>
        <authorList>
            <person name="Dohra H."/>
            <person name="Suzuki K."/>
            <person name="Fatma A."/>
            <person name="Inuzuka Y."/>
            <person name="Honjo M."/>
            <person name="Tashiro Y."/>
            <person name="Futamata H."/>
        </authorList>
    </citation>
    <scope>NUCLEOTIDE SEQUENCE [LARGE SCALE GENOMIC DNA]</scope>
    <source>
        <strain evidence="4 5">LAB-08</strain>
    </source>
</reference>
<comment type="similarity">
    <text evidence="1">Belongs to the transferase hexapeptide repeat family.</text>
</comment>
<evidence type="ECO:0000313" key="4">
    <source>
        <dbReference type="EMBL" id="BCX67101.1"/>
    </source>
</evidence>
<evidence type="ECO:0000256" key="2">
    <source>
        <dbReference type="ARBA" id="ARBA00022679"/>
    </source>
</evidence>
<dbReference type="Pfam" id="PF14602">
    <property type="entry name" value="Hexapep_2"/>
    <property type="match status" value="1"/>
</dbReference>
<accession>A0ABM7RQ95</accession>
<keyword evidence="5" id="KW-1185">Reference proteome</keyword>
<dbReference type="CDD" id="cd03354">
    <property type="entry name" value="LbH_SAT"/>
    <property type="match status" value="1"/>
</dbReference>
<dbReference type="InterPro" id="IPR001451">
    <property type="entry name" value="Hexapep"/>
</dbReference>
<organism evidence="4 5">
    <name type="scientific">Pseudomonas izuensis</name>
    <dbReference type="NCBI Taxonomy" id="2684212"/>
    <lineage>
        <taxon>Bacteria</taxon>
        <taxon>Pseudomonadati</taxon>
        <taxon>Pseudomonadota</taxon>
        <taxon>Gammaproteobacteria</taxon>
        <taxon>Pseudomonadales</taxon>
        <taxon>Pseudomonadaceae</taxon>
        <taxon>Pseudomonas</taxon>
    </lineage>
</organism>
<dbReference type="InterPro" id="IPR005881">
    <property type="entry name" value="Ser_O-AcTrfase"/>
</dbReference>
<evidence type="ECO:0008006" key="6">
    <source>
        <dbReference type="Google" id="ProtNLM"/>
    </source>
</evidence>
<keyword evidence="3" id="KW-0012">Acyltransferase</keyword>
<name>A0ABM7RQ95_9PSED</name>
<evidence type="ECO:0000313" key="5">
    <source>
        <dbReference type="Proteomes" id="UP000218595"/>
    </source>
</evidence>
<dbReference type="RefSeq" id="WP_096512618.1">
    <property type="nucleotide sequence ID" value="NZ_AP017423.2"/>
</dbReference>
<evidence type="ECO:0000256" key="1">
    <source>
        <dbReference type="ARBA" id="ARBA00007274"/>
    </source>
</evidence>
<dbReference type="Pfam" id="PF00132">
    <property type="entry name" value="Hexapep"/>
    <property type="match status" value="1"/>
</dbReference>
<dbReference type="EMBL" id="AP017423">
    <property type="protein sequence ID" value="BCX67101.1"/>
    <property type="molecule type" value="Genomic_DNA"/>
</dbReference>
<dbReference type="Proteomes" id="UP000218595">
    <property type="component" value="Chromosome"/>
</dbReference>
<dbReference type="Gene3D" id="2.160.10.10">
    <property type="entry name" value="Hexapeptide repeat proteins"/>
    <property type="match status" value="1"/>
</dbReference>